<reference evidence="1" key="1">
    <citation type="submission" date="2020-10" db="EMBL/GenBank/DDBJ databases">
        <authorList>
            <person name="Gilroy R."/>
        </authorList>
    </citation>
    <scope>NUCLEOTIDE SEQUENCE</scope>
    <source>
        <strain evidence="1">CHK152-2994</strain>
    </source>
</reference>
<dbReference type="Proteomes" id="UP000824139">
    <property type="component" value="Unassembled WGS sequence"/>
</dbReference>
<accession>A0A9D1FW73</accession>
<evidence type="ECO:0000313" key="1">
    <source>
        <dbReference type="EMBL" id="HIS83085.1"/>
    </source>
</evidence>
<comment type="caution">
    <text evidence="1">The sequence shown here is derived from an EMBL/GenBank/DDBJ whole genome shotgun (WGS) entry which is preliminary data.</text>
</comment>
<dbReference type="EMBL" id="DVJO01000124">
    <property type="protein sequence ID" value="HIS83085.1"/>
    <property type="molecule type" value="Genomic_DNA"/>
</dbReference>
<proteinExistence type="predicted"/>
<protein>
    <submittedName>
        <fullName evidence="1">Uncharacterized protein</fullName>
    </submittedName>
</protein>
<reference evidence="1" key="2">
    <citation type="journal article" date="2021" name="PeerJ">
        <title>Extensive microbial diversity within the chicken gut microbiome revealed by metagenomics and culture.</title>
        <authorList>
            <person name="Gilroy R."/>
            <person name="Ravi A."/>
            <person name="Getino M."/>
            <person name="Pursley I."/>
            <person name="Horton D.L."/>
            <person name="Alikhan N.F."/>
            <person name="Baker D."/>
            <person name="Gharbi K."/>
            <person name="Hall N."/>
            <person name="Watson M."/>
            <person name="Adriaenssens E.M."/>
            <person name="Foster-Nyarko E."/>
            <person name="Jarju S."/>
            <person name="Secka A."/>
            <person name="Antonio M."/>
            <person name="Oren A."/>
            <person name="Chaudhuri R.R."/>
            <person name="La Ragione R."/>
            <person name="Hildebrand F."/>
            <person name="Pallen M.J."/>
        </authorList>
    </citation>
    <scope>NUCLEOTIDE SEQUENCE</scope>
    <source>
        <strain evidence="1">CHK152-2994</strain>
    </source>
</reference>
<evidence type="ECO:0000313" key="2">
    <source>
        <dbReference type="Proteomes" id="UP000824139"/>
    </source>
</evidence>
<name>A0A9D1FW73_9BACT</name>
<dbReference type="AlphaFoldDB" id="A0A9D1FW73"/>
<organism evidence="1 2">
    <name type="scientific">Candidatus Scatenecus faecavium</name>
    <dbReference type="NCBI Taxonomy" id="2840915"/>
    <lineage>
        <taxon>Bacteria</taxon>
        <taxon>Candidatus Scatenecus</taxon>
    </lineage>
</organism>
<sequence length="86" mass="10114">MNTKENDSPEPNPYLVNAIVKSYYYHKQIQEGKTIEDLQNEEGLMDSKYIRNILNLKYISPELTEQVFNGTQPKELSLQKLIIFYT</sequence>
<gene>
    <name evidence="1" type="ORF">IAD41_05720</name>
</gene>